<dbReference type="KEGG" id="dgi:Desgi_2384"/>
<name>R4KF34_9FIRM</name>
<dbReference type="InterPro" id="IPR056884">
    <property type="entry name" value="NPHP3-like_N"/>
</dbReference>
<gene>
    <name evidence="3" type="ORF">Desgi_2384</name>
</gene>
<dbReference type="InterPro" id="IPR027417">
    <property type="entry name" value="P-loop_NTPase"/>
</dbReference>
<evidence type="ECO:0000313" key="4">
    <source>
        <dbReference type="Proteomes" id="UP000013520"/>
    </source>
</evidence>
<dbReference type="AlphaFoldDB" id="R4KF34"/>
<dbReference type="Proteomes" id="UP000013520">
    <property type="component" value="Chromosome"/>
</dbReference>
<dbReference type="eggNOG" id="COG1618">
    <property type="taxonomic scope" value="Bacteria"/>
</dbReference>
<dbReference type="RefSeq" id="WP_006523040.1">
    <property type="nucleotide sequence ID" value="NC_021184.1"/>
</dbReference>
<evidence type="ECO:0000259" key="2">
    <source>
        <dbReference type="Pfam" id="PF24883"/>
    </source>
</evidence>
<dbReference type="STRING" id="767817.Desgi_2384"/>
<dbReference type="Pfam" id="PF24883">
    <property type="entry name" value="NPHP3_N"/>
    <property type="match status" value="1"/>
</dbReference>
<protein>
    <recommendedName>
        <fullName evidence="2">Nephrocystin 3-like N-terminal domain-containing protein</fullName>
    </recommendedName>
</protein>
<proteinExistence type="predicted"/>
<dbReference type="Gene3D" id="3.40.50.300">
    <property type="entry name" value="P-loop containing nucleotide triphosphate hydrolases"/>
    <property type="match status" value="1"/>
</dbReference>
<accession>R4KF34</accession>
<reference evidence="3 4" key="1">
    <citation type="submission" date="2012-01" db="EMBL/GenBank/DDBJ databases">
        <title>Complete sequence of Desulfotomaculum gibsoniae DSM 7213.</title>
        <authorList>
            <consortium name="US DOE Joint Genome Institute"/>
            <person name="Lucas S."/>
            <person name="Han J."/>
            <person name="Lapidus A."/>
            <person name="Cheng J.-F."/>
            <person name="Goodwin L."/>
            <person name="Pitluck S."/>
            <person name="Peters L."/>
            <person name="Ovchinnikova G."/>
            <person name="Teshima H."/>
            <person name="Detter J.C."/>
            <person name="Han C."/>
            <person name="Tapia R."/>
            <person name="Land M."/>
            <person name="Hauser L."/>
            <person name="Kyrpides N."/>
            <person name="Ivanova N."/>
            <person name="Pagani I."/>
            <person name="Parshina S."/>
            <person name="Plugge C."/>
            <person name="Muyzer G."/>
            <person name="Kuever J."/>
            <person name="Ivanova A."/>
            <person name="Nazina T."/>
            <person name="Klenk H.-P."/>
            <person name="Brambilla E."/>
            <person name="Spring S."/>
            <person name="Stams A.F."/>
            <person name="Woyke T."/>
        </authorList>
    </citation>
    <scope>NUCLEOTIDE SEQUENCE [LARGE SCALE GENOMIC DNA]</scope>
    <source>
        <strain evidence="3 4">DSM 7213</strain>
    </source>
</reference>
<organism evidence="3 4">
    <name type="scientific">Desulfoscipio gibsoniae DSM 7213</name>
    <dbReference type="NCBI Taxonomy" id="767817"/>
    <lineage>
        <taxon>Bacteria</taxon>
        <taxon>Bacillati</taxon>
        <taxon>Bacillota</taxon>
        <taxon>Clostridia</taxon>
        <taxon>Eubacteriales</taxon>
        <taxon>Desulfallaceae</taxon>
        <taxon>Desulfoscipio</taxon>
    </lineage>
</organism>
<dbReference type="CDD" id="cd01983">
    <property type="entry name" value="SIMIBI"/>
    <property type="match status" value="1"/>
</dbReference>
<keyword evidence="1" id="KW-0677">Repeat</keyword>
<evidence type="ECO:0000256" key="1">
    <source>
        <dbReference type="ARBA" id="ARBA00022737"/>
    </source>
</evidence>
<dbReference type="OrthoDB" id="9781752at2"/>
<keyword evidence="4" id="KW-1185">Reference proteome</keyword>
<dbReference type="EMBL" id="CP003273">
    <property type="protein sequence ID" value="AGL01798.1"/>
    <property type="molecule type" value="Genomic_DNA"/>
</dbReference>
<feature type="domain" description="Nephrocystin 3-like N-terminal" evidence="2">
    <location>
        <begin position="26"/>
        <end position="73"/>
    </location>
</feature>
<sequence length="383" mass="42774">MSKGRMKKVFPGGNTSQGFYSFYDYIIDQQSATRIFVIKGGPGVGKSTFMRKIAEEMLERGYDVEFHCCSSDNGSLDGIVIPAIGVAMLDGTAPHIVDPKHPGAVDSIIHLGDHWNEQGIRANKQEILACNKEVGRLFKRAYAYLAAAKIFLNEVKLYYTETGAINVGSFDRMSLNLVHEIFEGQERQTDNPKARRLFATAITPDGPVSHLATIVDHIGKRYIIEGDDGTGKNILVSRLMDAAMMRGFNVEAYHCALEPKLIDHLVIPALDVAIVNSVEPHDFRPQAGDVVIDTMECVNPILNEKYLMEKTTARKMYRECMEQAISFLCQAKATHDDMEKYYAPYMDFEAINARREKTLARILDLAAEIDGMSKVPGVERLKN</sequence>
<dbReference type="SUPFAM" id="SSF52540">
    <property type="entry name" value="P-loop containing nucleoside triphosphate hydrolases"/>
    <property type="match status" value="2"/>
</dbReference>
<dbReference type="HOGENOM" id="CLU_063820_0_0_9"/>
<evidence type="ECO:0000313" key="3">
    <source>
        <dbReference type="EMBL" id="AGL01798.1"/>
    </source>
</evidence>